<dbReference type="InterPro" id="IPR057326">
    <property type="entry name" value="KR_dom"/>
</dbReference>
<dbReference type="PRINTS" id="PR00080">
    <property type="entry name" value="SDRFAMILY"/>
</dbReference>
<comment type="similarity">
    <text evidence="1">Belongs to the short-chain dehydrogenases/reductases (SDR) family.</text>
</comment>
<dbReference type="PRINTS" id="PR00081">
    <property type="entry name" value="GDHRDH"/>
</dbReference>
<sequence>MSDLTMRNAGTNALITGGAQGVGLAVARQLVEEGCKALVLLGRSEDKGRVAVAELEKRGAEAIFVSADLADPAACLAAVETGVKRFGSLNALVNAAASAARGSLVETTPAMFDEMFAINVRGPFFLMQGLVKHLLETSQPGSMVNVLSVNVHGGQSFLSSYSASKGALATLTKNVANAYRRNRIRCNAVMPGWMDTPGEAMTQAKFHDAAPDWLAKAEAAAPMGQLVKTHEMAGLITYMLSPQSGVMTGALVDYDQNVPGIIGE</sequence>
<dbReference type="SUPFAM" id="SSF51735">
    <property type="entry name" value="NAD(P)-binding Rossmann-fold domains"/>
    <property type="match status" value="1"/>
</dbReference>
<dbReference type="AlphaFoldDB" id="A0A7C9V6B6"/>
<name>A0A7C9V6B6_9HYPH</name>
<evidence type="ECO:0000256" key="3">
    <source>
        <dbReference type="ARBA" id="ARBA00023027"/>
    </source>
</evidence>
<keyword evidence="3" id="KW-0520">NAD</keyword>
<evidence type="ECO:0000313" key="6">
    <source>
        <dbReference type="Proteomes" id="UP000481252"/>
    </source>
</evidence>
<feature type="domain" description="Ketoreductase" evidence="4">
    <location>
        <begin position="11"/>
        <end position="196"/>
    </location>
</feature>
<proteinExistence type="inferred from homology"/>
<dbReference type="InterPro" id="IPR002347">
    <property type="entry name" value="SDR_fam"/>
</dbReference>
<protein>
    <submittedName>
        <fullName evidence="5">SDR family oxidoreductase</fullName>
    </submittedName>
</protein>
<keyword evidence="6" id="KW-1185">Reference proteome</keyword>
<dbReference type="NCBIfam" id="NF004847">
    <property type="entry name" value="PRK06198.1"/>
    <property type="match status" value="1"/>
</dbReference>
<dbReference type="GO" id="GO:0016491">
    <property type="term" value="F:oxidoreductase activity"/>
    <property type="evidence" value="ECO:0007669"/>
    <property type="project" value="UniProtKB-KW"/>
</dbReference>
<dbReference type="PANTHER" id="PTHR24321">
    <property type="entry name" value="DEHYDROGENASES, SHORT CHAIN"/>
    <property type="match status" value="1"/>
</dbReference>
<dbReference type="InterPro" id="IPR036291">
    <property type="entry name" value="NAD(P)-bd_dom_sf"/>
</dbReference>
<dbReference type="FunFam" id="3.40.50.720:FF:000084">
    <property type="entry name" value="Short-chain dehydrogenase reductase"/>
    <property type="match status" value="1"/>
</dbReference>
<dbReference type="PANTHER" id="PTHR24321:SF8">
    <property type="entry name" value="ESTRADIOL 17-BETA-DEHYDROGENASE 8-RELATED"/>
    <property type="match status" value="1"/>
</dbReference>
<gene>
    <name evidence="5" type="ORF">G6N74_07685</name>
</gene>
<dbReference type="SMART" id="SM00822">
    <property type="entry name" value="PKS_KR"/>
    <property type="match status" value="1"/>
</dbReference>
<comment type="caution">
    <text evidence="5">The sequence shown here is derived from an EMBL/GenBank/DDBJ whole genome shotgun (WGS) entry which is preliminary data.</text>
</comment>
<dbReference type="Gene3D" id="3.40.50.720">
    <property type="entry name" value="NAD(P)-binding Rossmann-like Domain"/>
    <property type="match status" value="1"/>
</dbReference>
<accession>A0A7C9V6B6</accession>
<dbReference type="CDD" id="cd05233">
    <property type="entry name" value="SDR_c"/>
    <property type="match status" value="1"/>
</dbReference>
<dbReference type="Proteomes" id="UP000481252">
    <property type="component" value="Unassembled WGS sequence"/>
</dbReference>
<organism evidence="5 6">
    <name type="scientific">Mesorhizobium zhangyense</name>
    <dbReference type="NCBI Taxonomy" id="1776730"/>
    <lineage>
        <taxon>Bacteria</taxon>
        <taxon>Pseudomonadati</taxon>
        <taxon>Pseudomonadota</taxon>
        <taxon>Alphaproteobacteria</taxon>
        <taxon>Hyphomicrobiales</taxon>
        <taxon>Phyllobacteriaceae</taxon>
        <taxon>Mesorhizobium</taxon>
    </lineage>
</organism>
<dbReference type="InterPro" id="IPR020904">
    <property type="entry name" value="Sc_DH/Rdtase_CS"/>
</dbReference>
<dbReference type="Pfam" id="PF13561">
    <property type="entry name" value="adh_short_C2"/>
    <property type="match status" value="1"/>
</dbReference>
<keyword evidence="2" id="KW-0560">Oxidoreductase</keyword>
<evidence type="ECO:0000256" key="1">
    <source>
        <dbReference type="ARBA" id="ARBA00006484"/>
    </source>
</evidence>
<dbReference type="RefSeq" id="WP_165116019.1">
    <property type="nucleotide sequence ID" value="NZ_JAAKZG010000003.1"/>
</dbReference>
<evidence type="ECO:0000313" key="5">
    <source>
        <dbReference type="EMBL" id="NGN40943.1"/>
    </source>
</evidence>
<evidence type="ECO:0000259" key="4">
    <source>
        <dbReference type="SMART" id="SM00822"/>
    </source>
</evidence>
<reference evidence="5 6" key="1">
    <citation type="submission" date="2020-02" db="EMBL/GenBank/DDBJ databases">
        <title>Genome sequence of the type strain CGMCC 1.15528 of Mesorhizobium zhangyense.</title>
        <authorList>
            <person name="Gao J."/>
            <person name="Sun J."/>
        </authorList>
    </citation>
    <scope>NUCLEOTIDE SEQUENCE [LARGE SCALE GENOMIC DNA]</scope>
    <source>
        <strain evidence="5 6">CGMCC 1.15528</strain>
    </source>
</reference>
<dbReference type="PROSITE" id="PS00061">
    <property type="entry name" value="ADH_SHORT"/>
    <property type="match status" value="1"/>
</dbReference>
<dbReference type="EMBL" id="JAAKZG010000003">
    <property type="protein sequence ID" value="NGN40943.1"/>
    <property type="molecule type" value="Genomic_DNA"/>
</dbReference>
<evidence type="ECO:0000256" key="2">
    <source>
        <dbReference type="ARBA" id="ARBA00023002"/>
    </source>
</evidence>